<dbReference type="OrthoDB" id="9758209at2"/>
<evidence type="ECO:0000313" key="5">
    <source>
        <dbReference type="Proteomes" id="UP000239047"/>
    </source>
</evidence>
<proteinExistence type="predicted"/>
<accession>A0A2S5G7Y9</accession>
<feature type="chain" id="PRO_5039428301" evidence="2">
    <location>
        <begin position="25"/>
        <end position="1084"/>
    </location>
</feature>
<feature type="domain" description="Peptidase M14" evidence="3">
    <location>
        <begin position="192"/>
        <end position="367"/>
    </location>
</feature>
<dbReference type="GO" id="GO:0004181">
    <property type="term" value="F:metallocarboxypeptidase activity"/>
    <property type="evidence" value="ECO:0007669"/>
    <property type="project" value="InterPro"/>
</dbReference>
<evidence type="ECO:0000259" key="3">
    <source>
        <dbReference type="Pfam" id="PF00246"/>
    </source>
</evidence>
<dbReference type="EMBL" id="PREZ01000007">
    <property type="protein sequence ID" value="PPA69044.1"/>
    <property type="molecule type" value="Genomic_DNA"/>
</dbReference>
<gene>
    <name evidence="4" type="ORF">C4B60_17155</name>
</gene>
<keyword evidence="2" id="KW-0732">Signal</keyword>
<reference evidence="4 5" key="1">
    <citation type="submission" date="2018-02" db="EMBL/GenBank/DDBJ databases">
        <title>Jeotgalibacillus proteolyticum sp. nov. a protease producing bacterium isolated from ocean sediments of Laizhou Bay.</title>
        <authorList>
            <person name="Li Y."/>
        </authorList>
    </citation>
    <scope>NUCLEOTIDE SEQUENCE [LARGE SCALE GENOMIC DNA]</scope>
    <source>
        <strain evidence="4 5">22-7</strain>
    </source>
</reference>
<dbReference type="GO" id="GO:0008270">
    <property type="term" value="F:zinc ion binding"/>
    <property type="evidence" value="ECO:0007669"/>
    <property type="project" value="InterPro"/>
</dbReference>
<dbReference type="InterPro" id="IPR000834">
    <property type="entry name" value="Peptidase_M14"/>
</dbReference>
<protein>
    <submittedName>
        <fullName evidence="4">X-prolyl-dipeptidyl aminopeptidase</fullName>
    </submittedName>
</protein>
<feature type="region of interest" description="Disordered" evidence="1">
    <location>
        <begin position="907"/>
        <end position="942"/>
    </location>
</feature>
<feature type="signal peptide" evidence="2">
    <location>
        <begin position="1"/>
        <end position="24"/>
    </location>
</feature>
<dbReference type="GO" id="GO:0004177">
    <property type="term" value="F:aminopeptidase activity"/>
    <property type="evidence" value="ECO:0007669"/>
    <property type="project" value="UniProtKB-KW"/>
</dbReference>
<keyword evidence="5" id="KW-1185">Reference proteome</keyword>
<keyword evidence="4" id="KW-0645">Protease</keyword>
<keyword evidence="4" id="KW-0378">Hydrolase</keyword>
<evidence type="ECO:0000256" key="1">
    <source>
        <dbReference type="SAM" id="MobiDB-lite"/>
    </source>
</evidence>
<dbReference type="GO" id="GO:0006508">
    <property type="term" value="P:proteolysis"/>
    <property type="evidence" value="ECO:0007669"/>
    <property type="project" value="InterPro"/>
</dbReference>
<sequence>MKKVASQWLALILAVALVLPASLAVNESSPVQAVESTELEVSRTNFSLTEVRTVEIKADFGTEINPDQLEIQFGGKDLSEWKKWTSGTQYDGEPFIRVIEGPSYIEGTTEIAATIEFGLLYDRTDLSNRTIRTQYQQFIGNYELALIDTESGNRAASTVKLNVYDEFLFNDEIKPAIDEVFAQAEADGKNGRYLEYQKLGESVEGRDLHFVILARDKEAVDTYLNETLPAALEDPESLLEKLENGEMEDYQVPVWFNNIHPDEVEGVDAQVELLKKFALEDEVTFTNTDENNNEIPTTLKVDELLDDAIFLYMFTNNPDGRVANTRANAEGFDLNRDNTNQTQVETQQITQIIAEWTPLSFIDMHGYVDGFLIEPTTPPHNPNYEYDLLNDHLIEQAHSMGRAGVGNSDLTSYFIPKLEWEDGWDDMTPAYTAMYAMLHGSLGHTVEVPSLSQNSLHAMVGAGLGSALFVTQNKDELFQKQLKIFERGVNGEDNRAVDKYFVNASGESIGRNRSGNDSFFPDYYVIPSDKKVQKNSLEAANMANYLIRNGVKVEETTQPVTIDNITYPKGTYIVPMNQAKRGLANAVLYKGDNVSDWNAMYDPIVVNFPDLRGFDILEVHEGGLFEGKTSELKDVTTPSADVKGNPPKQIVANSTNDTVKLVNALLADGKTVEVVTETKGNAVKGDYIIESKDLHAYADTYYFEAKSAGNAKNIKTSKLSQPKVAASGSAQLNFSLRALGFNLVEQTEADVIVSDGGSFNSDAVAGKSYIGIGVSALNAVRNSAVLPGFNFNFTRSSHEGLVKADLKDHALTAGYEADELLYVATGSWITDVPEGADVLASFKNTNDFYVSGWWPGNEAAQGQVMAFTYEEDGTDYTLFANELAFRGHTQYSHRLLANTIFNSTSEEAVESPKGNKGNNGKKNNASVGKDKINVQKSKDSTNQSKVNVTVSKDAFAEAAKSNQQIDKITISSGVTEEENVLEVTIPSAAIEELKKAQKYASLELGSGDSVYVIPLADIDLDKVSNIGSNFTVSIEITEEAEVTTSRDPDRQEVIVHQIKVKGKSGNRTETIVDFKTFEGDLSVE</sequence>
<dbReference type="Pfam" id="PF00246">
    <property type="entry name" value="Peptidase_M14"/>
    <property type="match status" value="1"/>
</dbReference>
<organism evidence="4 5">
    <name type="scientific">Jeotgalibacillus proteolyticus</name>
    <dbReference type="NCBI Taxonomy" id="2082395"/>
    <lineage>
        <taxon>Bacteria</taxon>
        <taxon>Bacillati</taxon>
        <taxon>Bacillota</taxon>
        <taxon>Bacilli</taxon>
        <taxon>Bacillales</taxon>
        <taxon>Caryophanaceae</taxon>
        <taxon>Jeotgalibacillus</taxon>
    </lineage>
</organism>
<evidence type="ECO:0000313" key="4">
    <source>
        <dbReference type="EMBL" id="PPA69044.1"/>
    </source>
</evidence>
<dbReference type="RefSeq" id="WP_104059263.1">
    <property type="nucleotide sequence ID" value="NZ_PREZ01000007.1"/>
</dbReference>
<feature type="compositionally biased region" description="Basic and acidic residues" evidence="1">
    <location>
        <begin position="928"/>
        <end position="939"/>
    </location>
</feature>
<dbReference type="CDD" id="cd06244">
    <property type="entry name" value="M14-like"/>
    <property type="match status" value="1"/>
</dbReference>
<keyword evidence="4" id="KW-0031">Aminopeptidase</keyword>
<name>A0A2S5G7Y9_9BACL</name>
<evidence type="ECO:0000256" key="2">
    <source>
        <dbReference type="SAM" id="SignalP"/>
    </source>
</evidence>
<feature type="compositionally biased region" description="Low complexity" evidence="1">
    <location>
        <begin position="914"/>
        <end position="924"/>
    </location>
</feature>
<dbReference type="SUPFAM" id="SSF53187">
    <property type="entry name" value="Zn-dependent exopeptidases"/>
    <property type="match status" value="1"/>
</dbReference>
<dbReference type="Gene3D" id="3.40.630.10">
    <property type="entry name" value="Zn peptidases"/>
    <property type="match status" value="1"/>
</dbReference>
<dbReference type="Proteomes" id="UP000239047">
    <property type="component" value="Unassembled WGS sequence"/>
</dbReference>
<dbReference type="AlphaFoldDB" id="A0A2S5G7Y9"/>
<comment type="caution">
    <text evidence="4">The sequence shown here is derived from an EMBL/GenBank/DDBJ whole genome shotgun (WGS) entry which is preliminary data.</text>
</comment>